<comment type="caution">
    <text evidence="1">The sequence shown here is derived from an EMBL/GenBank/DDBJ whole genome shotgun (WGS) entry which is preliminary data.</text>
</comment>
<dbReference type="Proteomes" id="UP000052979">
    <property type="component" value="Unassembled WGS sequence"/>
</dbReference>
<accession>A0A0C5BQT3</accession>
<dbReference type="PATRIC" id="fig|145458.7.peg.357"/>
<sequence length="173" mass="18731">MSLSNSASVGFETHSERPLLMEFAELWGRGLADEEKLWQFFDLSEMYLHRPGYFGAPVFNTGGQLVTPVFSTPERLAFFMAQTGQIDLQNVDDGYDWVRVTGVTFFGLPIRARYLSIDPGTEGGVLVDLRSRSVPPQIANGAPPIAINLELLPDGTISGGPVAPGVGDDGKIS</sequence>
<dbReference type="GeneID" id="93668069"/>
<evidence type="ECO:0000313" key="1">
    <source>
        <dbReference type="EMBL" id="KKM47259.1"/>
    </source>
</evidence>
<dbReference type="RefSeq" id="WP_042733773.1">
    <property type="nucleotide sequence ID" value="NZ_CP010848.1"/>
</dbReference>
<keyword evidence="2" id="KW-1185">Reference proteome</keyword>
<dbReference type="EMBL" id="LBFI01000002">
    <property type="protein sequence ID" value="KKM47259.1"/>
    <property type="molecule type" value="Genomic_DNA"/>
</dbReference>
<dbReference type="STRING" id="145458.APU90_02155"/>
<dbReference type="KEGG" id="rtx:TI83_01470"/>
<name>A0A0C5BQT3_9MICO</name>
<reference evidence="1 2" key="1">
    <citation type="submission" date="2015-04" db="EMBL/GenBank/DDBJ databases">
        <title>Draft genome sequence of Rathayibacter toxicus strain FH-142 (AKA 70134 or CS 32), a Western Australian isolate.</title>
        <authorList>
            <consortium name="Consortium for Microbial Forensics and Genomics (microFORGE)"/>
            <person name="Knight B.M."/>
            <person name="Roberts D.P."/>
            <person name="Lin D."/>
            <person name="Hari K."/>
            <person name="Fletcher J."/>
            <person name="Melcher U."/>
            <person name="Blagden T."/>
            <person name="Luster D.G."/>
            <person name="Sechler A.J."/>
            <person name="Schneider W.L."/>
            <person name="Winegar R.A."/>
        </authorList>
    </citation>
    <scope>NUCLEOTIDE SEQUENCE [LARGE SCALE GENOMIC DNA]</scope>
    <source>
        <strain evidence="1 2">FH142</strain>
    </source>
</reference>
<organism evidence="1 2">
    <name type="scientific">Rathayibacter toxicus</name>
    <dbReference type="NCBI Taxonomy" id="145458"/>
    <lineage>
        <taxon>Bacteria</taxon>
        <taxon>Bacillati</taxon>
        <taxon>Actinomycetota</taxon>
        <taxon>Actinomycetes</taxon>
        <taxon>Micrococcales</taxon>
        <taxon>Microbacteriaceae</taxon>
        <taxon>Rathayibacter</taxon>
    </lineage>
</organism>
<dbReference type="KEGG" id="rtc:APU90_02155"/>
<gene>
    <name evidence="1" type="ORF">VT73_00800</name>
</gene>
<evidence type="ECO:0000313" key="2">
    <source>
        <dbReference type="Proteomes" id="UP000052979"/>
    </source>
</evidence>
<protein>
    <submittedName>
        <fullName evidence="1">Uncharacterized protein</fullName>
    </submittedName>
</protein>
<dbReference type="AlphaFoldDB" id="A0A0C5BQT3"/>
<proteinExistence type="predicted"/>
<dbReference type="eggNOG" id="ENOG503225Q">
    <property type="taxonomic scope" value="Bacteria"/>
</dbReference>